<dbReference type="InterPro" id="IPR036390">
    <property type="entry name" value="WH_DNA-bd_sf"/>
</dbReference>
<name>A0A6N8DNP3_RHOAC</name>
<evidence type="ECO:0000313" key="7">
    <source>
        <dbReference type="Proteomes" id="UP000439113"/>
    </source>
</evidence>
<dbReference type="InterPro" id="IPR036388">
    <property type="entry name" value="WH-like_DNA-bd_sf"/>
</dbReference>
<dbReference type="SUPFAM" id="SSF53850">
    <property type="entry name" value="Periplasmic binding protein-like II"/>
    <property type="match status" value="1"/>
</dbReference>
<proteinExistence type="inferred from homology"/>
<dbReference type="RefSeq" id="WP_155446714.1">
    <property type="nucleotide sequence ID" value="NZ_JAOQNR010000013.1"/>
</dbReference>
<reference evidence="6 7" key="1">
    <citation type="submission" date="2019-11" db="EMBL/GenBank/DDBJ databases">
        <title>Whole-genome sequence of a Rhodoblastus acidophilus DSM 142.</title>
        <authorList>
            <person name="Kyndt J.A."/>
            <person name="Meyer T.E."/>
        </authorList>
    </citation>
    <scope>NUCLEOTIDE SEQUENCE [LARGE SCALE GENOMIC DNA]</scope>
    <source>
        <strain evidence="6 7">DSM 142</strain>
    </source>
</reference>
<accession>A0A6N8DNP3</accession>
<comment type="caution">
    <text evidence="6">The sequence shown here is derived from an EMBL/GenBank/DDBJ whole genome shotgun (WGS) entry which is preliminary data.</text>
</comment>
<feature type="domain" description="HTH lysR-type" evidence="5">
    <location>
        <begin position="1"/>
        <end position="58"/>
    </location>
</feature>
<evidence type="ECO:0000259" key="5">
    <source>
        <dbReference type="PROSITE" id="PS50931"/>
    </source>
</evidence>
<dbReference type="AlphaFoldDB" id="A0A6N8DNP3"/>
<evidence type="ECO:0000313" key="6">
    <source>
        <dbReference type="EMBL" id="MTV32027.1"/>
    </source>
</evidence>
<organism evidence="6 7">
    <name type="scientific">Rhodoblastus acidophilus</name>
    <name type="common">Rhodopseudomonas acidophila</name>
    <dbReference type="NCBI Taxonomy" id="1074"/>
    <lineage>
        <taxon>Bacteria</taxon>
        <taxon>Pseudomonadati</taxon>
        <taxon>Pseudomonadota</taxon>
        <taxon>Alphaproteobacteria</taxon>
        <taxon>Hyphomicrobiales</taxon>
        <taxon>Rhodoblastaceae</taxon>
        <taxon>Rhodoblastus</taxon>
    </lineage>
</organism>
<dbReference type="OrthoDB" id="9775392at2"/>
<dbReference type="FunFam" id="1.10.10.10:FF:000001">
    <property type="entry name" value="LysR family transcriptional regulator"/>
    <property type="match status" value="1"/>
</dbReference>
<dbReference type="PRINTS" id="PR00039">
    <property type="entry name" value="HTHLYSR"/>
</dbReference>
<dbReference type="Gene3D" id="3.40.190.290">
    <property type="match status" value="1"/>
</dbReference>
<evidence type="ECO:0000256" key="3">
    <source>
        <dbReference type="ARBA" id="ARBA00023125"/>
    </source>
</evidence>
<dbReference type="SUPFAM" id="SSF46785">
    <property type="entry name" value="Winged helix' DNA-binding domain"/>
    <property type="match status" value="1"/>
</dbReference>
<dbReference type="InterPro" id="IPR005119">
    <property type="entry name" value="LysR_subst-bd"/>
</dbReference>
<dbReference type="Pfam" id="PF03466">
    <property type="entry name" value="LysR_substrate"/>
    <property type="match status" value="1"/>
</dbReference>
<sequence>MFIRQLEYLEALAREKHFRRAAEACNVSQPTLSAALAQLEDELGVPLVERSGRFQGLTPEGEIVLARARRALMEIDALRAEVAEAREGLRGKLRFGVIPTALPMAVRVTAPFCAAHPAVTLEILSLTSDQIRQRLEGFEIDAGLTYLDNEPLPGVLSKPIYSESYCLLARADGPLAGRENIGWAEAADQKLCLLSGDMQNRRIIDGLFRKVGKSPRPVVETNSIFNLITHAALPGVASVASRQVLDLFGPLAGIVALPLVAPEARQTVGLVVADRQPLPPLPRKFFESAPSREDMDRVQG</sequence>
<dbReference type="PANTHER" id="PTHR30419">
    <property type="entry name" value="HTH-TYPE TRANSCRIPTIONAL REGULATOR YBHD"/>
    <property type="match status" value="1"/>
</dbReference>
<evidence type="ECO:0000256" key="1">
    <source>
        <dbReference type="ARBA" id="ARBA00009437"/>
    </source>
</evidence>
<evidence type="ECO:0000256" key="4">
    <source>
        <dbReference type="ARBA" id="ARBA00023163"/>
    </source>
</evidence>
<dbReference type="EMBL" id="WNKS01000012">
    <property type="protein sequence ID" value="MTV32027.1"/>
    <property type="molecule type" value="Genomic_DNA"/>
</dbReference>
<dbReference type="CDD" id="cd05466">
    <property type="entry name" value="PBP2_LTTR_substrate"/>
    <property type="match status" value="1"/>
</dbReference>
<dbReference type="Proteomes" id="UP000439113">
    <property type="component" value="Unassembled WGS sequence"/>
</dbReference>
<keyword evidence="2" id="KW-0805">Transcription regulation</keyword>
<dbReference type="InterPro" id="IPR000847">
    <property type="entry name" value="LysR_HTH_N"/>
</dbReference>
<dbReference type="GO" id="GO:0005829">
    <property type="term" value="C:cytosol"/>
    <property type="evidence" value="ECO:0007669"/>
    <property type="project" value="TreeGrafter"/>
</dbReference>
<dbReference type="PANTHER" id="PTHR30419:SF31">
    <property type="entry name" value="BLR3139 PROTEIN"/>
    <property type="match status" value="1"/>
</dbReference>
<dbReference type="PROSITE" id="PS50931">
    <property type="entry name" value="HTH_LYSR"/>
    <property type="match status" value="1"/>
</dbReference>
<dbReference type="GO" id="GO:0003677">
    <property type="term" value="F:DNA binding"/>
    <property type="evidence" value="ECO:0007669"/>
    <property type="project" value="UniProtKB-KW"/>
</dbReference>
<gene>
    <name evidence="6" type="ORF">GJ654_13625</name>
</gene>
<dbReference type="Pfam" id="PF00126">
    <property type="entry name" value="HTH_1"/>
    <property type="match status" value="1"/>
</dbReference>
<dbReference type="Gene3D" id="1.10.10.10">
    <property type="entry name" value="Winged helix-like DNA-binding domain superfamily/Winged helix DNA-binding domain"/>
    <property type="match status" value="1"/>
</dbReference>
<dbReference type="InterPro" id="IPR050950">
    <property type="entry name" value="HTH-type_LysR_regulators"/>
</dbReference>
<keyword evidence="3" id="KW-0238">DNA-binding</keyword>
<evidence type="ECO:0000256" key="2">
    <source>
        <dbReference type="ARBA" id="ARBA00023015"/>
    </source>
</evidence>
<protein>
    <submittedName>
        <fullName evidence="6">LysR family transcriptional regulator</fullName>
    </submittedName>
</protein>
<dbReference type="GO" id="GO:0003700">
    <property type="term" value="F:DNA-binding transcription factor activity"/>
    <property type="evidence" value="ECO:0007669"/>
    <property type="project" value="InterPro"/>
</dbReference>
<comment type="similarity">
    <text evidence="1">Belongs to the LysR transcriptional regulatory family.</text>
</comment>
<keyword evidence="4" id="KW-0804">Transcription</keyword>